<evidence type="ECO:0000313" key="2">
    <source>
        <dbReference type="Proteomes" id="UP000024635"/>
    </source>
</evidence>
<dbReference type="AlphaFoldDB" id="A0A016T8T7"/>
<name>A0A016T8T7_9BILA</name>
<keyword evidence="2" id="KW-1185">Reference proteome</keyword>
<evidence type="ECO:0000313" key="1">
    <source>
        <dbReference type="EMBL" id="EYB99110.1"/>
    </source>
</evidence>
<accession>A0A016T8T7</accession>
<dbReference type="EMBL" id="JARK01001461">
    <property type="protein sequence ID" value="EYB99110.1"/>
    <property type="molecule type" value="Genomic_DNA"/>
</dbReference>
<gene>
    <name evidence="1" type="primary">Acey_s0125.g1290</name>
    <name evidence="1" type="ORF">Y032_0125g1290</name>
</gene>
<dbReference type="Proteomes" id="UP000024635">
    <property type="component" value="Unassembled WGS sequence"/>
</dbReference>
<sequence length="161" mass="18079">MKPILFGSELCHAVQKIIVIYVKRGEAGERCTAGHNSESNANLQCSCIGALTQRCFPECKTASWVVRSVIESAHRIWLKKQSIFRIGADYQSISHNDLVLFASWFPGDHAWLKDAAISIPRMKAWNNGRCPRLHAPMLKSCASQGAKIVTIFEFAIRFFIL</sequence>
<organism evidence="1 2">
    <name type="scientific">Ancylostoma ceylanicum</name>
    <dbReference type="NCBI Taxonomy" id="53326"/>
    <lineage>
        <taxon>Eukaryota</taxon>
        <taxon>Metazoa</taxon>
        <taxon>Ecdysozoa</taxon>
        <taxon>Nematoda</taxon>
        <taxon>Chromadorea</taxon>
        <taxon>Rhabditida</taxon>
        <taxon>Rhabditina</taxon>
        <taxon>Rhabditomorpha</taxon>
        <taxon>Strongyloidea</taxon>
        <taxon>Ancylostomatidae</taxon>
        <taxon>Ancylostomatinae</taxon>
        <taxon>Ancylostoma</taxon>
    </lineage>
</organism>
<reference evidence="2" key="1">
    <citation type="journal article" date="2015" name="Nat. Genet.">
        <title>The genome and transcriptome of the zoonotic hookworm Ancylostoma ceylanicum identify infection-specific gene families.</title>
        <authorList>
            <person name="Schwarz E.M."/>
            <person name="Hu Y."/>
            <person name="Antoshechkin I."/>
            <person name="Miller M.M."/>
            <person name="Sternberg P.W."/>
            <person name="Aroian R.V."/>
        </authorList>
    </citation>
    <scope>NUCLEOTIDE SEQUENCE</scope>
    <source>
        <strain evidence="2">HY135</strain>
    </source>
</reference>
<protein>
    <submittedName>
        <fullName evidence="1">Uncharacterized protein</fullName>
    </submittedName>
</protein>
<comment type="caution">
    <text evidence="1">The sequence shown here is derived from an EMBL/GenBank/DDBJ whole genome shotgun (WGS) entry which is preliminary data.</text>
</comment>
<proteinExistence type="predicted"/>